<dbReference type="STRING" id="35722.A0A0B7N6Z3"/>
<dbReference type="Gene3D" id="2.30.29.30">
    <property type="entry name" value="Pleckstrin-homology domain (PH domain)/Phosphotyrosine-binding domain (PTB)"/>
    <property type="match status" value="1"/>
</dbReference>
<proteinExistence type="predicted"/>
<dbReference type="OrthoDB" id="5598057at2759"/>
<organism evidence="4 5">
    <name type="scientific">Parasitella parasitica</name>
    <dbReference type="NCBI Taxonomy" id="35722"/>
    <lineage>
        <taxon>Eukaryota</taxon>
        <taxon>Fungi</taxon>
        <taxon>Fungi incertae sedis</taxon>
        <taxon>Mucoromycota</taxon>
        <taxon>Mucoromycotina</taxon>
        <taxon>Mucoromycetes</taxon>
        <taxon>Mucorales</taxon>
        <taxon>Mucorineae</taxon>
        <taxon>Mucoraceae</taxon>
        <taxon>Parasitella</taxon>
    </lineage>
</organism>
<dbReference type="InterPro" id="IPR011993">
    <property type="entry name" value="PH-like_dom_sf"/>
</dbReference>
<feature type="region of interest" description="Disordered" evidence="2">
    <location>
        <begin position="541"/>
        <end position="580"/>
    </location>
</feature>
<dbReference type="PANTHER" id="PTHR31941">
    <property type="entry name" value="CYTOSKELETAL SIGNALING PROTEIN SLM1"/>
    <property type="match status" value="1"/>
</dbReference>
<feature type="compositionally biased region" description="Polar residues" evidence="2">
    <location>
        <begin position="143"/>
        <end position="157"/>
    </location>
</feature>
<feature type="compositionally biased region" description="Polar residues" evidence="2">
    <location>
        <begin position="98"/>
        <end position="132"/>
    </location>
</feature>
<dbReference type="Pfam" id="PF20399">
    <property type="entry name" value="PH_20"/>
    <property type="match status" value="1"/>
</dbReference>
<name>A0A0B7N6Z3_9FUNG</name>
<evidence type="ECO:0000259" key="3">
    <source>
        <dbReference type="PROSITE" id="PS50003"/>
    </source>
</evidence>
<sequence length="638" mass="71450">MSQKTKTELAMIKPLSKFVEHFDLMPPTELLDDELFDQQDKRPVSPLSASPNRLWTKYPSHRSNKSAEPSHIHTIPHSPTSPITDIRDYSRNMPPTSPLTNSDLDNSVGQNQGNSAQAIARYSTATRIQAASPTPPKEASVKPSMNSDNLNITTNQDYVAPNSGKAKLSRDSLNKADIIIKRYEAWSNFLSLVIFWVNEISRQSLQSERSFSSLLKESRFSNLKGNSGQNESAKGIHAIVLGFTADLALQEQQFGHCIKEQVPVLEKFKKECATHIKDLKSRSDLALDEFLKRAEVTASLMAQLNKTCKEARRTIERGVQLTNDPWIQTALDFETRLLKAVEETIKICFTKLGKGLAKERLDSLETSLNMAVADNWNSFVLNNKKDIVNESNPNKHYLKINYPCKNDRLVMTLHKGALERKSGVLNKYTKRFFVLTESGFLHQFKLNDKVSPESSIYIPKTTIIPDTDISHLNLASLCTESPDKQSSHSFEIHRSGSVLQRDKSYVFRTSTFAEMVVWCRLLCDVATRPIVSAIQPYRPPISISDRSSSAQGSVGMSDANPSSAQNPQQTTPPPSPIQHLLPKSLQIDIDRINNVADDIPQYAMQQPTASPITDAIPTALAQDQAGERHRQYKPQLNI</sequence>
<accession>A0A0B7N6Z3</accession>
<feature type="domain" description="PH" evidence="3">
    <location>
        <begin position="411"/>
        <end position="527"/>
    </location>
</feature>
<keyword evidence="1" id="KW-0597">Phosphoprotein</keyword>
<dbReference type="EMBL" id="LN725636">
    <property type="protein sequence ID" value="CEP11188.1"/>
    <property type="molecule type" value="Genomic_DNA"/>
</dbReference>
<dbReference type="InterPro" id="IPR046868">
    <property type="entry name" value="BAR_4"/>
</dbReference>
<gene>
    <name evidence="4" type="primary">PARPA_04990.1 scaffold 15694</name>
</gene>
<dbReference type="SUPFAM" id="SSF50729">
    <property type="entry name" value="PH domain-like"/>
    <property type="match status" value="1"/>
</dbReference>
<dbReference type="InterPro" id="IPR046869">
    <property type="entry name" value="SLM1/RGC1-like_PH"/>
</dbReference>
<keyword evidence="5" id="KW-1185">Reference proteome</keyword>
<dbReference type="PANTHER" id="PTHR31941:SF1">
    <property type="entry name" value="CYTOSKELETAL SIGNALING PROTEIN SLM1"/>
    <property type="match status" value="1"/>
</dbReference>
<feature type="region of interest" description="Disordered" evidence="2">
    <location>
        <begin position="41"/>
        <end position="166"/>
    </location>
</feature>
<evidence type="ECO:0000313" key="5">
    <source>
        <dbReference type="Proteomes" id="UP000054107"/>
    </source>
</evidence>
<protein>
    <recommendedName>
        <fullName evidence="3">PH domain-containing protein</fullName>
    </recommendedName>
</protein>
<dbReference type="Pfam" id="PF20400">
    <property type="entry name" value="BAR_4"/>
    <property type="match status" value="1"/>
</dbReference>
<evidence type="ECO:0000256" key="2">
    <source>
        <dbReference type="SAM" id="MobiDB-lite"/>
    </source>
</evidence>
<evidence type="ECO:0000256" key="1">
    <source>
        <dbReference type="ARBA" id="ARBA00022553"/>
    </source>
</evidence>
<reference evidence="4 5" key="1">
    <citation type="submission" date="2014-09" db="EMBL/GenBank/DDBJ databases">
        <authorList>
            <person name="Ellenberger Sabrina"/>
        </authorList>
    </citation>
    <scope>NUCLEOTIDE SEQUENCE [LARGE SCALE GENOMIC DNA]</scope>
    <source>
        <strain evidence="4 5">CBS 412.66</strain>
    </source>
</reference>
<dbReference type="Proteomes" id="UP000054107">
    <property type="component" value="Unassembled WGS sequence"/>
</dbReference>
<dbReference type="InterPro" id="IPR001849">
    <property type="entry name" value="PH_domain"/>
</dbReference>
<dbReference type="PROSITE" id="PS50003">
    <property type="entry name" value="PH_DOMAIN"/>
    <property type="match status" value="1"/>
</dbReference>
<dbReference type="AlphaFoldDB" id="A0A0B7N6Z3"/>
<dbReference type="SMART" id="SM00233">
    <property type="entry name" value="PH"/>
    <property type="match status" value="1"/>
</dbReference>
<evidence type="ECO:0000313" key="4">
    <source>
        <dbReference type="EMBL" id="CEP11188.1"/>
    </source>
</evidence>